<keyword evidence="3" id="KW-1185">Reference proteome</keyword>
<evidence type="ECO:0000313" key="3">
    <source>
        <dbReference type="Proteomes" id="UP000190834"/>
    </source>
</evidence>
<dbReference type="EMBL" id="FUXB01000014">
    <property type="protein sequence ID" value="SKA15992.1"/>
    <property type="molecule type" value="Genomic_DNA"/>
</dbReference>
<organism evidence="2 3">
    <name type="scientific">Vibrio cincinnatiensis DSM 19608</name>
    <dbReference type="NCBI Taxonomy" id="1123491"/>
    <lineage>
        <taxon>Bacteria</taxon>
        <taxon>Pseudomonadati</taxon>
        <taxon>Pseudomonadota</taxon>
        <taxon>Gammaproteobacteria</taxon>
        <taxon>Vibrionales</taxon>
        <taxon>Vibrionaceae</taxon>
        <taxon>Vibrio</taxon>
    </lineage>
</organism>
<evidence type="ECO:0000256" key="1">
    <source>
        <dbReference type="SAM" id="SignalP"/>
    </source>
</evidence>
<sequence length="259" mass="29495">MMMMNLIKSSLILLSAVFVLPSNASTLDDAKAIQNRTNSHSATSQKKIDKSSAQTLALQSEIERLNEEVNNLTIYRDHLSSLVVSQESEMVSLEEQITEVHQTRQGIVPLMYRMIDGLETIIDQDKPIRLSARQERLARLKALMPRADVSDAEKYRRILEAYQIEMDYGSKLGVYQDTITLTENDRIEADILYLGRVSLVARNLNGTRYWSWNQNMKQWQTLPSKMKGDIDTAYQLAYQQIAPTLLNLPVSLTAAEVKQ</sequence>
<protein>
    <recommendedName>
        <fullName evidence="4">TonB system biopolymer transport component</fullName>
    </recommendedName>
</protein>
<dbReference type="Proteomes" id="UP000190834">
    <property type="component" value="Unassembled WGS sequence"/>
</dbReference>
<name>A0A1T4RJ20_VIBCI</name>
<dbReference type="STRING" id="1123491.SAMN02745782_02666"/>
<feature type="chain" id="PRO_5013386797" description="TonB system biopolymer transport component" evidence="1">
    <location>
        <begin position="25"/>
        <end position="259"/>
    </location>
</feature>
<evidence type="ECO:0000313" key="2">
    <source>
        <dbReference type="EMBL" id="SKA15992.1"/>
    </source>
</evidence>
<evidence type="ECO:0008006" key="4">
    <source>
        <dbReference type="Google" id="ProtNLM"/>
    </source>
</evidence>
<accession>A0A1T4RJ20</accession>
<dbReference type="AlphaFoldDB" id="A0A1T4RJ20"/>
<dbReference type="InterPro" id="IPR016866">
    <property type="entry name" value="UCP028069"/>
</dbReference>
<dbReference type="PIRSF" id="PIRSF028069">
    <property type="entry name" value="UCP028069"/>
    <property type="match status" value="1"/>
</dbReference>
<proteinExistence type="predicted"/>
<reference evidence="3" key="1">
    <citation type="submission" date="2017-02" db="EMBL/GenBank/DDBJ databases">
        <authorList>
            <person name="Varghese N."/>
            <person name="Submissions S."/>
        </authorList>
    </citation>
    <scope>NUCLEOTIDE SEQUENCE [LARGE SCALE GENOMIC DNA]</scope>
    <source>
        <strain evidence="3">DSM 19608</strain>
    </source>
</reference>
<keyword evidence="1" id="KW-0732">Signal</keyword>
<feature type="signal peptide" evidence="1">
    <location>
        <begin position="1"/>
        <end position="24"/>
    </location>
</feature>
<dbReference type="Pfam" id="PF11932">
    <property type="entry name" value="DUF3450"/>
    <property type="match status" value="1"/>
</dbReference>
<gene>
    <name evidence="2" type="ORF">SAMN02745782_02666</name>
</gene>